<dbReference type="InterPro" id="IPR000086">
    <property type="entry name" value="NUDIX_hydrolase_dom"/>
</dbReference>
<sequence length="173" mass="18916">MSDHALSPSGAEPPARLTEPRVSARAVVVDEARRILLIRHCDNGREFHVLPGGRVEPGETAAEAAGREVREETGLRVDVGELLWVREYLPERHSGNPYHRTRMQQLQLYFKAQPASDAALPATVPDRTQSAVVWHPLATLNELVLLPLGLAMPLTALGTTEAVHAPVYLGDLV</sequence>
<dbReference type="PRINTS" id="PR00502">
    <property type="entry name" value="NUDIXFAMILY"/>
</dbReference>
<accession>A0A9X8N4E7</accession>
<comment type="similarity">
    <text evidence="2 5">Belongs to the Nudix hydrolase family.</text>
</comment>
<evidence type="ECO:0000256" key="1">
    <source>
        <dbReference type="ARBA" id="ARBA00001946"/>
    </source>
</evidence>
<evidence type="ECO:0000256" key="6">
    <source>
        <dbReference type="SAM" id="MobiDB-lite"/>
    </source>
</evidence>
<evidence type="ECO:0000256" key="3">
    <source>
        <dbReference type="ARBA" id="ARBA00022801"/>
    </source>
</evidence>
<evidence type="ECO:0000256" key="2">
    <source>
        <dbReference type="ARBA" id="ARBA00005582"/>
    </source>
</evidence>
<dbReference type="PROSITE" id="PS51462">
    <property type="entry name" value="NUDIX"/>
    <property type="match status" value="1"/>
</dbReference>
<comment type="caution">
    <text evidence="8">The sequence shown here is derived from an EMBL/GenBank/DDBJ whole genome shotgun (WGS) entry which is preliminary data.</text>
</comment>
<dbReference type="Proteomes" id="UP000184388">
    <property type="component" value="Unassembled WGS sequence"/>
</dbReference>
<dbReference type="InterPro" id="IPR020476">
    <property type="entry name" value="Nudix_hydrolase"/>
</dbReference>
<proteinExistence type="inferred from homology"/>
<evidence type="ECO:0000256" key="5">
    <source>
        <dbReference type="RuleBase" id="RU003476"/>
    </source>
</evidence>
<dbReference type="Gene3D" id="3.90.79.10">
    <property type="entry name" value="Nucleoside Triphosphate Pyrophosphohydrolase"/>
    <property type="match status" value="1"/>
</dbReference>
<reference evidence="9" key="1">
    <citation type="submission" date="2016-11" db="EMBL/GenBank/DDBJ databases">
        <authorList>
            <person name="Jaros S."/>
            <person name="Januszkiewicz K."/>
            <person name="Wedrychowicz H."/>
        </authorList>
    </citation>
    <scope>NUCLEOTIDE SEQUENCE [LARGE SCALE GENOMIC DNA]</scope>
    <source>
        <strain evidence="9">CGMCC 4.3555</strain>
    </source>
</reference>
<dbReference type="SUPFAM" id="SSF55811">
    <property type="entry name" value="Nudix"/>
    <property type="match status" value="1"/>
</dbReference>
<keyword evidence="4" id="KW-0460">Magnesium</keyword>
<dbReference type="Pfam" id="PF00293">
    <property type="entry name" value="NUDIX"/>
    <property type="match status" value="1"/>
</dbReference>
<organism evidence="8 9">
    <name type="scientific">Streptomyces yunnanensis</name>
    <dbReference type="NCBI Taxonomy" id="156453"/>
    <lineage>
        <taxon>Bacteria</taxon>
        <taxon>Bacillati</taxon>
        <taxon>Actinomycetota</taxon>
        <taxon>Actinomycetes</taxon>
        <taxon>Kitasatosporales</taxon>
        <taxon>Streptomycetaceae</taxon>
        <taxon>Streptomyces</taxon>
    </lineage>
</organism>
<gene>
    <name evidence="8" type="ORF">SAMN05216268_116101</name>
</gene>
<dbReference type="GO" id="GO:0016787">
    <property type="term" value="F:hydrolase activity"/>
    <property type="evidence" value="ECO:0007669"/>
    <property type="project" value="UniProtKB-KW"/>
</dbReference>
<dbReference type="PANTHER" id="PTHR43046">
    <property type="entry name" value="GDP-MANNOSE MANNOSYL HYDROLASE"/>
    <property type="match status" value="1"/>
</dbReference>
<dbReference type="InterPro" id="IPR015797">
    <property type="entry name" value="NUDIX_hydrolase-like_dom_sf"/>
</dbReference>
<evidence type="ECO:0000259" key="7">
    <source>
        <dbReference type="PROSITE" id="PS51462"/>
    </source>
</evidence>
<dbReference type="PROSITE" id="PS00893">
    <property type="entry name" value="NUDIX_BOX"/>
    <property type="match status" value="1"/>
</dbReference>
<name>A0A9X8N4E7_9ACTN</name>
<feature type="domain" description="Nudix hydrolase" evidence="7">
    <location>
        <begin position="19"/>
        <end position="157"/>
    </location>
</feature>
<feature type="region of interest" description="Disordered" evidence="6">
    <location>
        <begin position="1"/>
        <end position="22"/>
    </location>
</feature>
<dbReference type="AlphaFoldDB" id="A0A9X8N4E7"/>
<dbReference type="EMBL" id="FRBK01000016">
    <property type="protein sequence ID" value="SHM92374.1"/>
    <property type="molecule type" value="Genomic_DNA"/>
</dbReference>
<dbReference type="PANTHER" id="PTHR43046:SF12">
    <property type="entry name" value="GDP-MANNOSE MANNOSYL HYDROLASE"/>
    <property type="match status" value="1"/>
</dbReference>
<evidence type="ECO:0000313" key="9">
    <source>
        <dbReference type="Proteomes" id="UP000184388"/>
    </source>
</evidence>
<evidence type="ECO:0000313" key="8">
    <source>
        <dbReference type="EMBL" id="SHM92374.1"/>
    </source>
</evidence>
<dbReference type="RefSeq" id="WP_079182165.1">
    <property type="nucleotide sequence ID" value="NZ_FRBK01000016.1"/>
</dbReference>
<dbReference type="InterPro" id="IPR020084">
    <property type="entry name" value="NUDIX_hydrolase_CS"/>
</dbReference>
<protein>
    <submittedName>
        <fullName evidence="8">ADP-ribose pyrophosphatase YjhB, NUDIX family</fullName>
    </submittedName>
</protein>
<keyword evidence="3 5" id="KW-0378">Hydrolase</keyword>
<comment type="cofactor">
    <cofactor evidence="1">
        <name>Mg(2+)</name>
        <dbReference type="ChEBI" id="CHEBI:18420"/>
    </cofactor>
</comment>
<evidence type="ECO:0000256" key="4">
    <source>
        <dbReference type="ARBA" id="ARBA00022842"/>
    </source>
</evidence>